<reference evidence="1 2" key="1">
    <citation type="submission" date="2023-10" db="EMBL/GenBank/DDBJ databases">
        <title>Development of a sustainable strategy for remediation of hydrocarbon-contaminated territories based on the waste exchange concept.</title>
        <authorList>
            <person name="Krivoruchko A."/>
        </authorList>
    </citation>
    <scope>NUCLEOTIDE SEQUENCE [LARGE SCALE GENOMIC DNA]</scope>
    <source>
        <strain evidence="1 2">IEGM 1203</strain>
    </source>
</reference>
<comment type="caution">
    <text evidence="1">The sequence shown here is derived from an EMBL/GenBank/DDBJ whole genome shotgun (WGS) entry which is preliminary data.</text>
</comment>
<name>A0ABU4BS53_RHOGO</name>
<protein>
    <submittedName>
        <fullName evidence="1">Uncharacterized protein</fullName>
    </submittedName>
</protein>
<accession>A0ABU4BS53</accession>
<evidence type="ECO:0000313" key="1">
    <source>
        <dbReference type="EMBL" id="MDV6267034.1"/>
    </source>
</evidence>
<proteinExistence type="predicted"/>
<dbReference type="Proteomes" id="UP001185927">
    <property type="component" value="Unassembled WGS sequence"/>
</dbReference>
<gene>
    <name evidence="1" type="ORF">R3Q16_10510</name>
</gene>
<evidence type="ECO:0000313" key="2">
    <source>
        <dbReference type="Proteomes" id="UP001185927"/>
    </source>
</evidence>
<dbReference type="EMBL" id="JAWLKB010000004">
    <property type="protein sequence ID" value="MDV6267034.1"/>
    <property type="molecule type" value="Genomic_DNA"/>
</dbReference>
<organism evidence="1 2">
    <name type="scientific">Rhodococcus globerulus</name>
    <dbReference type="NCBI Taxonomy" id="33008"/>
    <lineage>
        <taxon>Bacteria</taxon>
        <taxon>Bacillati</taxon>
        <taxon>Actinomycetota</taxon>
        <taxon>Actinomycetes</taxon>
        <taxon>Mycobacteriales</taxon>
        <taxon>Nocardiaceae</taxon>
        <taxon>Rhodococcus</taxon>
    </lineage>
</organism>
<keyword evidence="2" id="KW-1185">Reference proteome</keyword>
<sequence length="187" mass="21383">MSAPVEVYRSTDPEVLNAHRVARDAWAEHSMKVHAYAESVTGDKRTWTSRFLSQEYFDGLYLDVNTEVPELWRRDRREPRRIVPNRKTKEGREVAAEFKKLGRFPNLRAALPGMPSTVSGERDARKGTTTEHTCGVELVSVPEREVEVVEVTWGCIVPPEKVGSQWRKVLLSQWHREQEAKAAEVTA</sequence>
<dbReference type="RefSeq" id="WP_317541244.1">
    <property type="nucleotide sequence ID" value="NZ_JAWLKB010000004.1"/>
</dbReference>